<proteinExistence type="predicted"/>
<feature type="region of interest" description="Disordered" evidence="1">
    <location>
        <begin position="264"/>
        <end position="300"/>
    </location>
</feature>
<evidence type="ECO:0000313" key="3">
    <source>
        <dbReference type="Proteomes" id="UP000813444"/>
    </source>
</evidence>
<feature type="compositionally biased region" description="Low complexity" evidence="1">
    <location>
        <begin position="284"/>
        <end position="300"/>
    </location>
</feature>
<feature type="compositionally biased region" description="Pro residues" evidence="1">
    <location>
        <begin position="132"/>
        <end position="151"/>
    </location>
</feature>
<organism evidence="2 3">
    <name type="scientific">Stachybotrys elegans</name>
    <dbReference type="NCBI Taxonomy" id="80388"/>
    <lineage>
        <taxon>Eukaryota</taxon>
        <taxon>Fungi</taxon>
        <taxon>Dikarya</taxon>
        <taxon>Ascomycota</taxon>
        <taxon>Pezizomycotina</taxon>
        <taxon>Sordariomycetes</taxon>
        <taxon>Hypocreomycetidae</taxon>
        <taxon>Hypocreales</taxon>
        <taxon>Stachybotryaceae</taxon>
        <taxon>Stachybotrys</taxon>
    </lineage>
</organism>
<name>A0A8K0SZN5_9HYPO</name>
<reference evidence="2" key="1">
    <citation type="journal article" date="2021" name="Nat. Commun.">
        <title>Genetic determinants of endophytism in the Arabidopsis root mycobiome.</title>
        <authorList>
            <person name="Mesny F."/>
            <person name="Miyauchi S."/>
            <person name="Thiergart T."/>
            <person name="Pickel B."/>
            <person name="Atanasova L."/>
            <person name="Karlsson M."/>
            <person name="Huettel B."/>
            <person name="Barry K.W."/>
            <person name="Haridas S."/>
            <person name="Chen C."/>
            <person name="Bauer D."/>
            <person name="Andreopoulos W."/>
            <person name="Pangilinan J."/>
            <person name="LaButti K."/>
            <person name="Riley R."/>
            <person name="Lipzen A."/>
            <person name="Clum A."/>
            <person name="Drula E."/>
            <person name="Henrissat B."/>
            <person name="Kohler A."/>
            <person name="Grigoriev I.V."/>
            <person name="Martin F.M."/>
            <person name="Hacquard S."/>
        </authorList>
    </citation>
    <scope>NUCLEOTIDE SEQUENCE</scope>
    <source>
        <strain evidence="2">MPI-CAGE-CH-0235</strain>
    </source>
</reference>
<gene>
    <name evidence="2" type="ORF">B0I35DRAFT_133817</name>
</gene>
<keyword evidence="3" id="KW-1185">Reference proteome</keyword>
<comment type="caution">
    <text evidence="2">The sequence shown here is derived from an EMBL/GenBank/DDBJ whole genome shotgun (WGS) entry which is preliminary data.</text>
</comment>
<feature type="compositionally biased region" description="Basic and acidic residues" evidence="1">
    <location>
        <begin position="161"/>
        <end position="171"/>
    </location>
</feature>
<feature type="compositionally biased region" description="Basic and acidic residues" evidence="1">
    <location>
        <begin position="88"/>
        <end position="98"/>
    </location>
</feature>
<protein>
    <submittedName>
        <fullName evidence="2">Uncharacterized protein</fullName>
    </submittedName>
</protein>
<dbReference type="Proteomes" id="UP000813444">
    <property type="component" value="Unassembled WGS sequence"/>
</dbReference>
<evidence type="ECO:0000256" key="1">
    <source>
        <dbReference type="SAM" id="MobiDB-lite"/>
    </source>
</evidence>
<sequence length="328" mass="35321">MPLPSSFLISTPPAMNPSFTGAEKRFVLAEMIKASSVDIDSLVFFIKSQGIEPDWMSMQLPLGRNMNQCVQVAERFGIRSSSSSLKRRLSDSPHDYPAKRMSFSDSLDQPRPSPTKMSHPGPTTASSHVPILPRPPNGFHQGPPPPPPAAPVAPRKRGRPSRADKAKRDLRPILPQQPVPLAPASSTHHGQQSASANTGRPILPAVNTIQRPRALTPPVAYSASRGQGEELRHAKLERPTSADSARPRILAEAGFEGFERTSPLRPLYLAGPSDTRSRPTLTASLDSPSPQLPPLSRQPVSLLKMESPLASIVTSARQAEPAAVTNSA</sequence>
<feature type="compositionally biased region" description="Polar residues" evidence="1">
    <location>
        <begin position="184"/>
        <end position="198"/>
    </location>
</feature>
<dbReference type="AlphaFoldDB" id="A0A8K0SZN5"/>
<accession>A0A8K0SZN5</accession>
<evidence type="ECO:0000313" key="2">
    <source>
        <dbReference type="EMBL" id="KAH7326394.1"/>
    </source>
</evidence>
<feature type="region of interest" description="Disordered" evidence="1">
    <location>
        <begin position="80"/>
        <end position="247"/>
    </location>
</feature>
<feature type="compositionally biased region" description="Basic and acidic residues" evidence="1">
    <location>
        <begin position="227"/>
        <end position="240"/>
    </location>
</feature>
<dbReference type="EMBL" id="JAGPNK010000002">
    <property type="protein sequence ID" value="KAH7326394.1"/>
    <property type="molecule type" value="Genomic_DNA"/>
</dbReference>
<dbReference type="OrthoDB" id="5371646at2759"/>